<dbReference type="InterPro" id="IPR000838">
    <property type="entry name" value="RNA_pol_sigma70_ECF_CS"/>
</dbReference>
<evidence type="ECO:0000256" key="2">
    <source>
        <dbReference type="ARBA" id="ARBA00023015"/>
    </source>
</evidence>
<dbReference type="PROSITE" id="PS01063">
    <property type="entry name" value="SIGMA70_ECF"/>
    <property type="match status" value="1"/>
</dbReference>
<dbReference type="Proteomes" id="UP000319576">
    <property type="component" value="Chromosome"/>
</dbReference>
<evidence type="ECO:0000259" key="8">
    <source>
        <dbReference type="Pfam" id="PF08281"/>
    </source>
</evidence>
<dbReference type="InterPro" id="IPR013249">
    <property type="entry name" value="RNA_pol_sigma70_r4_t2"/>
</dbReference>
<name>A0A517XU39_9BACT</name>
<dbReference type="OrthoDB" id="9803470at2"/>
<keyword evidence="5 6" id="KW-0804">Transcription</keyword>
<dbReference type="InterPro" id="IPR014284">
    <property type="entry name" value="RNA_pol_sigma-70_dom"/>
</dbReference>
<dbReference type="GO" id="GO:0016987">
    <property type="term" value="F:sigma factor activity"/>
    <property type="evidence" value="ECO:0007669"/>
    <property type="project" value="UniProtKB-KW"/>
</dbReference>
<dbReference type="GO" id="GO:0003677">
    <property type="term" value="F:DNA binding"/>
    <property type="evidence" value="ECO:0007669"/>
    <property type="project" value="UniProtKB-KW"/>
</dbReference>
<dbReference type="SUPFAM" id="SSF88659">
    <property type="entry name" value="Sigma3 and sigma4 domains of RNA polymerase sigma factors"/>
    <property type="match status" value="1"/>
</dbReference>
<sequence length="201" mass="22672">MDRSAAAPTLDPATWVDAHGDYLYRFALVRVRDRDAAEELVQDALLAALTARHSFRGRCSERSWLTAILKRKAIDWLRAEVRRRATREPPPDKWADAQFTRGGKWKAKPDEWSADDPGRGMTGADFRDTLAACLEKLPPRVRHAFVLRHIDEAAAEDVCDAVGASANNLWVMLHRARLRLWRCLSVNWLGEDAGTPSEGRS</sequence>
<evidence type="ECO:0000313" key="9">
    <source>
        <dbReference type="EMBL" id="QDU21030.1"/>
    </source>
</evidence>
<evidence type="ECO:0000256" key="6">
    <source>
        <dbReference type="RuleBase" id="RU000716"/>
    </source>
</evidence>
<evidence type="ECO:0000256" key="1">
    <source>
        <dbReference type="ARBA" id="ARBA00010641"/>
    </source>
</evidence>
<accession>A0A517XU39</accession>
<proteinExistence type="inferred from homology"/>
<keyword evidence="3 6" id="KW-0731">Sigma factor</keyword>
<feature type="domain" description="RNA polymerase sigma-70 region 2" evidence="7">
    <location>
        <begin position="16"/>
        <end position="82"/>
    </location>
</feature>
<dbReference type="Pfam" id="PF08281">
    <property type="entry name" value="Sigma70_r4_2"/>
    <property type="match status" value="1"/>
</dbReference>
<dbReference type="InterPro" id="IPR036388">
    <property type="entry name" value="WH-like_DNA-bd_sf"/>
</dbReference>
<dbReference type="Pfam" id="PF04542">
    <property type="entry name" value="Sigma70_r2"/>
    <property type="match status" value="1"/>
</dbReference>
<reference evidence="9 10" key="1">
    <citation type="submission" date="2019-02" db="EMBL/GenBank/DDBJ databases">
        <title>Deep-cultivation of Planctomycetes and their phenomic and genomic characterization uncovers novel biology.</title>
        <authorList>
            <person name="Wiegand S."/>
            <person name="Jogler M."/>
            <person name="Boedeker C."/>
            <person name="Pinto D."/>
            <person name="Vollmers J."/>
            <person name="Rivas-Marin E."/>
            <person name="Kohn T."/>
            <person name="Peeters S.H."/>
            <person name="Heuer A."/>
            <person name="Rast P."/>
            <person name="Oberbeckmann S."/>
            <person name="Bunk B."/>
            <person name="Jeske O."/>
            <person name="Meyerdierks A."/>
            <person name="Storesund J.E."/>
            <person name="Kallscheuer N."/>
            <person name="Luecker S."/>
            <person name="Lage O.M."/>
            <person name="Pohl T."/>
            <person name="Merkel B.J."/>
            <person name="Hornburger P."/>
            <person name="Mueller R.-W."/>
            <person name="Bruemmer F."/>
            <person name="Labrenz M."/>
            <person name="Spormann A.M."/>
            <person name="Op den Camp H."/>
            <person name="Overmann J."/>
            <person name="Amann R."/>
            <person name="Jetten M.S.M."/>
            <person name="Mascher T."/>
            <person name="Medema M.H."/>
            <person name="Devos D.P."/>
            <person name="Kaster A.-K."/>
            <person name="Ovreas L."/>
            <person name="Rohde M."/>
            <person name="Galperin M.Y."/>
            <person name="Jogler C."/>
        </authorList>
    </citation>
    <scope>NUCLEOTIDE SEQUENCE [LARGE SCALE GENOMIC DNA]</scope>
    <source>
        <strain evidence="9 10">ETA_A1</strain>
    </source>
</reference>
<dbReference type="InterPro" id="IPR013324">
    <property type="entry name" value="RNA_pol_sigma_r3/r4-like"/>
</dbReference>
<evidence type="ECO:0000256" key="5">
    <source>
        <dbReference type="ARBA" id="ARBA00023163"/>
    </source>
</evidence>
<dbReference type="KEGG" id="uli:ETAA1_29930"/>
<keyword evidence="4 6" id="KW-0238">DNA-binding</keyword>
<comment type="similarity">
    <text evidence="1 6">Belongs to the sigma-70 factor family. ECF subfamily.</text>
</comment>
<organism evidence="9 10">
    <name type="scientific">Urbifossiella limnaea</name>
    <dbReference type="NCBI Taxonomy" id="2528023"/>
    <lineage>
        <taxon>Bacteria</taxon>
        <taxon>Pseudomonadati</taxon>
        <taxon>Planctomycetota</taxon>
        <taxon>Planctomycetia</taxon>
        <taxon>Gemmatales</taxon>
        <taxon>Gemmataceae</taxon>
        <taxon>Urbifossiella</taxon>
    </lineage>
</organism>
<dbReference type="RefSeq" id="WP_145239600.1">
    <property type="nucleotide sequence ID" value="NZ_CP036273.1"/>
</dbReference>
<keyword evidence="10" id="KW-1185">Reference proteome</keyword>
<dbReference type="AlphaFoldDB" id="A0A517XU39"/>
<evidence type="ECO:0000256" key="4">
    <source>
        <dbReference type="ARBA" id="ARBA00023125"/>
    </source>
</evidence>
<dbReference type="PANTHER" id="PTHR43133">
    <property type="entry name" value="RNA POLYMERASE ECF-TYPE SIGMA FACTO"/>
    <property type="match status" value="1"/>
</dbReference>
<dbReference type="EMBL" id="CP036273">
    <property type="protein sequence ID" value="QDU21030.1"/>
    <property type="molecule type" value="Genomic_DNA"/>
</dbReference>
<dbReference type="PANTHER" id="PTHR43133:SF8">
    <property type="entry name" value="RNA POLYMERASE SIGMA FACTOR HI_1459-RELATED"/>
    <property type="match status" value="1"/>
</dbReference>
<evidence type="ECO:0000259" key="7">
    <source>
        <dbReference type="Pfam" id="PF04542"/>
    </source>
</evidence>
<protein>
    <recommendedName>
        <fullName evidence="6">RNA polymerase sigma factor</fullName>
    </recommendedName>
</protein>
<dbReference type="InterPro" id="IPR007627">
    <property type="entry name" value="RNA_pol_sigma70_r2"/>
</dbReference>
<evidence type="ECO:0000313" key="10">
    <source>
        <dbReference type="Proteomes" id="UP000319576"/>
    </source>
</evidence>
<keyword evidence="2 6" id="KW-0805">Transcription regulation</keyword>
<dbReference type="InterPro" id="IPR039425">
    <property type="entry name" value="RNA_pol_sigma-70-like"/>
</dbReference>
<gene>
    <name evidence="9" type="primary">ylaC</name>
    <name evidence="9" type="ORF">ETAA1_29930</name>
</gene>
<dbReference type="Gene3D" id="1.10.1740.10">
    <property type="match status" value="1"/>
</dbReference>
<dbReference type="NCBIfam" id="TIGR02937">
    <property type="entry name" value="sigma70-ECF"/>
    <property type="match status" value="1"/>
</dbReference>
<dbReference type="Gene3D" id="1.10.10.10">
    <property type="entry name" value="Winged helix-like DNA-binding domain superfamily/Winged helix DNA-binding domain"/>
    <property type="match status" value="1"/>
</dbReference>
<dbReference type="SUPFAM" id="SSF88946">
    <property type="entry name" value="Sigma2 domain of RNA polymerase sigma factors"/>
    <property type="match status" value="1"/>
</dbReference>
<dbReference type="InterPro" id="IPR013325">
    <property type="entry name" value="RNA_pol_sigma_r2"/>
</dbReference>
<dbReference type="GO" id="GO:0006352">
    <property type="term" value="P:DNA-templated transcription initiation"/>
    <property type="evidence" value="ECO:0007669"/>
    <property type="project" value="InterPro"/>
</dbReference>
<evidence type="ECO:0000256" key="3">
    <source>
        <dbReference type="ARBA" id="ARBA00023082"/>
    </source>
</evidence>
<feature type="domain" description="RNA polymerase sigma factor 70 region 4 type 2" evidence="8">
    <location>
        <begin position="129"/>
        <end position="180"/>
    </location>
</feature>